<evidence type="ECO:0000256" key="1">
    <source>
        <dbReference type="SAM" id="MobiDB-lite"/>
    </source>
</evidence>
<dbReference type="InterPro" id="IPR013830">
    <property type="entry name" value="SGNH_hydro"/>
</dbReference>
<comment type="caution">
    <text evidence="3">The sequence shown here is derived from an EMBL/GenBank/DDBJ whole genome shotgun (WGS) entry which is preliminary data.</text>
</comment>
<feature type="region of interest" description="Disordered" evidence="1">
    <location>
        <begin position="230"/>
        <end position="252"/>
    </location>
</feature>
<dbReference type="AlphaFoldDB" id="A0A852X8B1"/>
<dbReference type="SUPFAM" id="SSF52266">
    <property type="entry name" value="SGNH hydrolase"/>
    <property type="match status" value="1"/>
</dbReference>
<dbReference type="PANTHER" id="PTHR43784">
    <property type="entry name" value="GDSL-LIKE LIPASE/ACYLHYDROLASE, PUTATIVE (AFU_ORTHOLOGUE AFUA_2G00820)-RELATED"/>
    <property type="match status" value="1"/>
</dbReference>
<dbReference type="RefSeq" id="WP_179463815.1">
    <property type="nucleotide sequence ID" value="NZ_JACBZX010000001.1"/>
</dbReference>
<dbReference type="Pfam" id="PF13472">
    <property type="entry name" value="Lipase_GDSL_2"/>
    <property type="match status" value="1"/>
</dbReference>
<dbReference type="EMBL" id="JACBZX010000001">
    <property type="protein sequence ID" value="NYG38657.1"/>
    <property type="molecule type" value="Genomic_DNA"/>
</dbReference>
<dbReference type="CDD" id="cd01832">
    <property type="entry name" value="SGNH_hydrolase_like_1"/>
    <property type="match status" value="1"/>
</dbReference>
<gene>
    <name evidence="3" type="ORF">BJY28_003126</name>
</gene>
<name>A0A852X8B1_9MICO</name>
<evidence type="ECO:0000313" key="3">
    <source>
        <dbReference type="EMBL" id="NYG38657.1"/>
    </source>
</evidence>
<dbReference type="PANTHER" id="PTHR43784:SF2">
    <property type="entry name" value="GDSL-LIKE LIPASE_ACYLHYDROLASE, PUTATIVE (AFU_ORTHOLOGUE AFUA_2G00820)-RELATED"/>
    <property type="match status" value="1"/>
</dbReference>
<dbReference type="Gene3D" id="3.40.50.1110">
    <property type="entry name" value="SGNH hydrolase"/>
    <property type="match status" value="1"/>
</dbReference>
<evidence type="ECO:0000313" key="4">
    <source>
        <dbReference type="Proteomes" id="UP000592181"/>
    </source>
</evidence>
<feature type="compositionally biased region" description="Basic and acidic residues" evidence="1">
    <location>
        <begin position="241"/>
        <end position="252"/>
    </location>
</feature>
<proteinExistence type="predicted"/>
<reference evidence="3 4" key="1">
    <citation type="submission" date="2020-07" db="EMBL/GenBank/DDBJ databases">
        <title>Sequencing the genomes of 1000 actinobacteria strains.</title>
        <authorList>
            <person name="Klenk H.-P."/>
        </authorList>
    </citation>
    <scope>NUCLEOTIDE SEQUENCE [LARGE SCALE GENOMIC DNA]</scope>
    <source>
        <strain evidence="3 4">DSM 24723</strain>
    </source>
</reference>
<dbReference type="Proteomes" id="UP000592181">
    <property type="component" value="Unassembled WGS sequence"/>
</dbReference>
<keyword evidence="4" id="KW-1185">Reference proteome</keyword>
<protein>
    <submittedName>
        <fullName evidence="3">Lysophospholipase L1-like esterase</fullName>
    </submittedName>
</protein>
<evidence type="ECO:0000259" key="2">
    <source>
        <dbReference type="Pfam" id="PF13472"/>
    </source>
</evidence>
<dbReference type="InterPro" id="IPR053140">
    <property type="entry name" value="GDSL_Rv0518-like"/>
</dbReference>
<accession>A0A852X8B1</accession>
<feature type="domain" description="SGNH hydrolase-type esterase" evidence="2">
    <location>
        <begin position="11"/>
        <end position="184"/>
    </location>
</feature>
<dbReference type="InterPro" id="IPR036514">
    <property type="entry name" value="SGNH_hydro_sf"/>
</dbReference>
<organism evidence="3 4">
    <name type="scientific">Janibacter alkaliphilus</name>
    <dbReference type="NCBI Taxonomy" id="1069963"/>
    <lineage>
        <taxon>Bacteria</taxon>
        <taxon>Bacillati</taxon>
        <taxon>Actinomycetota</taxon>
        <taxon>Actinomycetes</taxon>
        <taxon>Micrococcales</taxon>
        <taxon>Intrasporangiaceae</taxon>
        <taxon>Janibacter</taxon>
    </lineage>
</organism>
<sequence>MSGSAATRYVALGDSITEGVGDDPHADGTPRGWADRLAELMAAHGPVGYANLAVRGRRTREVVETQLETAAAAAPTIATVSAGVNDLLCPRLDLDALAADLALIAARLTGVGAQVLFVPLPAVERVTPLGHLLRPRREALNTILADLAQRDGVVALPPTEGTIFEQKVAWSPDKLHLSAVGHEALAREAAEALGLVVDPWIELTPAPSGPAGLRAEARWVVREAGPWVGRRLTGRSSGDGRSAKRPELTPVS</sequence>